<sequence>MVELDRVTWAEKTDLFLLFVAASIGPGNLYAFPLAVYKNGCGVFLLIYVAFLVAVGHPLYLLEAILGQFSSCGPLHVFSCFPLVKGLGLSMCLLSALRALDGALVLAQGLLYWVGSLQLRMPWMDCNADWGADRDTCFIRSEGV</sequence>
<proteinExistence type="predicted"/>
<dbReference type="EMBL" id="JABSTQ010010541">
    <property type="protein sequence ID" value="KAG0420105.1"/>
    <property type="molecule type" value="Genomic_DNA"/>
</dbReference>
<reference evidence="1 2" key="1">
    <citation type="journal article" date="2020" name="Cell">
        <title>Large-Scale Comparative Analyses of Tick Genomes Elucidate Their Genetic Diversity and Vector Capacities.</title>
        <authorList>
            <consortium name="Tick Genome and Microbiome Consortium (TIGMIC)"/>
            <person name="Jia N."/>
            <person name="Wang J."/>
            <person name="Shi W."/>
            <person name="Du L."/>
            <person name="Sun Y."/>
            <person name="Zhan W."/>
            <person name="Jiang J.F."/>
            <person name="Wang Q."/>
            <person name="Zhang B."/>
            <person name="Ji P."/>
            <person name="Bell-Sakyi L."/>
            <person name="Cui X.M."/>
            <person name="Yuan T.T."/>
            <person name="Jiang B.G."/>
            <person name="Yang W.F."/>
            <person name="Lam T.T."/>
            <person name="Chang Q.C."/>
            <person name="Ding S.J."/>
            <person name="Wang X.J."/>
            <person name="Zhu J.G."/>
            <person name="Ruan X.D."/>
            <person name="Zhao L."/>
            <person name="Wei J.T."/>
            <person name="Ye R.Z."/>
            <person name="Que T.C."/>
            <person name="Du C.H."/>
            <person name="Zhou Y.H."/>
            <person name="Cheng J.X."/>
            <person name="Dai P.F."/>
            <person name="Guo W.B."/>
            <person name="Han X.H."/>
            <person name="Huang E.J."/>
            <person name="Li L.F."/>
            <person name="Wei W."/>
            <person name="Gao Y.C."/>
            <person name="Liu J.Z."/>
            <person name="Shao H.Z."/>
            <person name="Wang X."/>
            <person name="Wang C.C."/>
            <person name="Yang T.C."/>
            <person name="Huo Q.B."/>
            <person name="Li W."/>
            <person name="Chen H.Y."/>
            <person name="Chen S.E."/>
            <person name="Zhou L.G."/>
            <person name="Ni X.B."/>
            <person name="Tian J.H."/>
            <person name="Sheng Y."/>
            <person name="Liu T."/>
            <person name="Pan Y.S."/>
            <person name="Xia L.Y."/>
            <person name="Li J."/>
            <person name="Zhao F."/>
            <person name="Cao W.C."/>
        </authorList>
    </citation>
    <scope>NUCLEOTIDE SEQUENCE [LARGE SCALE GENOMIC DNA]</scope>
    <source>
        <strain evidence="1">Iper-2018</strain>
    </source>
</reference>
<comment type="caution">
    <text evidence="1">The sequence shown here is derived from an EMBL/GenBank/DDBJ whole genome shotgun (WGS) entry which is preliminary data.</text>
</comment>
<keyword evidence="2" id="KW-1185">Reference proteome</keyword>
<dbReference type="Proteomes" id="UP000805193">
    <property type="component" value="Unassembled WGS sequence"/>
</dbReference>
<evidence type="ECO:0000313" key="2">
    <source>
        <dbReference type="Proteomes" id="UP000805193"/>
    </source>
</evidence>
<gene>
    <name evidence="1" type="ORF">HPB47_003671</name>
</gene>
<evidence type="ECO:0000313" key="1">
    <source>
        <dbReference type="EMBL" id="KAG0420105.1"/>
    </source>
</evidence>
<feature type="non-terminal residue" evidence="1">
    <location>
        <position position="144"/>
    </location>
</feature>
<protein>
    <submittedName>
        <fullName evidence="1">Uncharacterized protein</fullName>
    </submittedName>
</protein>
<accession>A0AC60PIB6</accession>
<name>A0AC60PIB6_IXOPE</name>
<organism evidence="1 2">
    <name type="scientific">Ixodes persulcatus</name>
    <name type="common">Taiga tick</name>
    <dbReference type="NCBI Taxonomy" id="34615"/>
    <lineage>
        <taxon>Eukaryota</taxon>
        <taxon>Metazoa</taxon>
        <taxon>Ecdysozoa</taxon>
        <taxon>Arthropoda</taxon>
        <taxon>Chelicerata</taxon>
        <taxon>Arachnida</taxon>
        <taxon>Acari</taxon>
        <taxon>Parasitiformes</taxon>
        <taxon>Ixodida</taxon>
        <taxon>Ixodoidea</taxon>
        <taxon>Ixodidae</taxon>
        <taxon>Ixodinae</taxon>
        <taxon>Ixodes</taxon>
    </lineage>
</organism>